<dbReference type="AlphaFoldDB" id="A0AAD9FNK3"/>
<keyword evidence="3" id="KW-1185">Reference proteome</keyword>
<feature type="signal peptide" evidence="1">
    <location>
        <begin position="1"/>
        <end position="17"/>
    </location>
</feature>
<organism evidence="2 3">
    <name type="scientific">Papiliotrema laurentii</name>
    <name type="common">Cryptococcus laurentii</name>
    <dbReference type="NCBI Taxonomy" id="5418"/>
    <lineage>
        <taxon>Eukaryota</taxon>
        <taxon>Fungi</taxon>
        <taxon>Dikarya</taxon>
        <taxon>Basidiomycota</taxon>
        <taxon>Agaricomycotina</taxon>
        <taxon>Tremellomycetes</taxon>
        <taxon>Tremellales</taxon>
        <taxon>Rhynchogastremaceae</taxon>
        <taxon>Papiliotrema</taxon>
    </lineage>
</organism>
<dbReference type="Proteomes" id="UP001182556">
    <property type="component" value="Unassembled WGS sequence"/>
</dbReference>
<feature type="chain" id="PRO_5041943419" evidence="1">
    <location>
        <begin position="18"/>
        <end position="210"/>
    </location>
</feature>
<sequence>MLAFPLIFLAISSLVGATPVGTTSEPSFLGSPSGVTGDVYVEREVGPLDPIRKRQTNSKEIVRRATRRLTAPRAYISTLPCGGYAGQTVILQVPGTGYVGPSPSPANSINALATVDTAIRFTFNSVCQLVTSSGAILNTHSTGAADFLYLDTDVTTFSPLTCNGDSSNTLSCTRFSPAVVGNFCTNPNQAVGFGQGCQSTTTFVPVLVDA</sequence>
<name>A0AAD9FNK3_PAPLA</name>
<protein>
    <submittedName>
        <fullName evidence="2">Uncharacterized protein</fullName>
    </submittedName>
</protein>
<evidence type="ECO:0000256" key="1">
    <source>
        <dbReference type="SAM" id="SignalP"/>
    </source>
</evidence>
<gene>
    <name evidence="2" type="ORF">DB88DRAFT_533532</name>
</gene>
<dbReference type="EMBL" id="JAODAN010000009">
    <property type="protein sequence ID" value="KAK1922346.1"/>
    <property type="molecule type" value="Genomic_DNA"/>
</dbReference>
<evidence type="ECO:0000313" key="3">
    <source>
        <dbReference type="Proteomes" id="UP001182556"/>
    </source>
</evidence>
<proteinExistence type="predicted"/>
<comment type="caution">
    <text evidence="2">The sequence shown here is derived from an EMBL/GenBank/DDBJ whole genome shotgun (WGS) entry which is preliminary data.</text>
</comment>
<accession>A0AAD9FNK3</accession>
<keyword evidence="1" id="KW-0732">Signal</keyword>
<reference evidence="2" key="1">
    <citation type="submission" date="2023-02" db="EMBL/GenBank/DDBJ databases">
        <title>Identification and recombinant expression of a fungal hydrolase from Papiliotrema laurentii that hydrolyzes apple cutin and clears colloidal polyester polyurethane.</title>
        <authorList>
            <consortium name="DOE Joint Genome Institute"/>
            <person name="Roman V.A."/>
            <person name="Bojanowski C."/>
            <person name="Crable B.R."/>
            <person name="Wagner D.N."/>
            <person name="Hung C.S."/>
            <person name="Nadeau L.J."/>
            <person name="Schratz L."/>
            <person name="Haridas S."/>
            <person name="Pangilinan J."/>
            <person name="Lipzen A."/>
            <person name="Na H."/>
            <person name="Yan M."/>
            <person name="Ng V."/>
            <person name="Grigoriev I.V."/>
            <person name="Spatafora J.W."/>
            <person name="Barlow D."/>
            <person name="Biffinger J."/>
            <person name="Kelley-Loughnane N."/>
            <person name="Varaljay V.A."/>
            <person name="Crookes-Goodson W.J."/>
        </authorList>
    </citation>
    <scope>NUCLEOTIDE SEQUENCE</scope>
    <source>
        <strain evidence="2">5307AH</strain>
    </source>
</reference>
<evidence type="ECO:0000313" key="2">
    <source>
        <dbReference type="EMBL" id="KAK1922346.1"/>
    </source>
</evidence>